<gene>
    <name evidence="2" type="ORF">DFH07DRAFT_1057523</name>
</gene>
<dbReference type="EMBL" id="JARJLG010000020">
    <property type="protein sequence ID" value="KAJ7771929.1"/>
    <property type="molecule type" value="Genomic_DNA"/>
</dbReference>
<evidence type="ECO:0000313" key="2">
    <source>
        <dbReference type="EMBL" id="KAJ7771929.1"/>
    </source>
</evidence>
<dbReference type="Gene3D" id="3.80.10.10">
    <property type="entry name" value="Ribonuclease Inhibitor"/>
    <property type="match status" value="1"/>
</dbReference>
<accession>A0AAD7NRA3</accession>
<comment type="caution">
    <text evidence="2">The sequence shown here is derived from an EMBL/GenBank/DDBJ whole genome shotgun (WGS) entry which is preliminary data.</text>
</comment>
<sequence length="499" mass="55569">MASPFASRLGTNYCPTDEEVVEIETLLVEPKLQLKRLDDEIADIQKALNRLTEERESFGAYVQAHTALISPVRRLPLDIIQEIFIACLPTHRNCVMSAREAPMLLGRICGSWRAISLATPCLWASLHIVDPGFSRRDDSGWTQSDQRLEVTRAWLRRSGDCPLSISLHSPEFISFDTTNTPAETPLFLQTLIPFASRWQHIQFDIPAEFLESLGQLTANDVPMLKRFALHQVRAHEAVDFAWARLAVFGGSSICRISVSGNSVFPERLPVQWAHLTALSTLGLGDFYISTETVLDVNSPIAAGPMVEHPLLQTLDCRADAFTSHTSHLFDEHYDDQFLIRFLSSLLQLESLHLISDQFPASSLQTILHSLPPTTLQLHLALSSPWHSFFNDDVLAVITPMPGLVTPCPALEVLQIDRCAGISDAALLQLIIARAATLKRIQIDFSRPMQLDIRPQLQSFIQDLDISITHLPPPLPVSPWQGLPDAPPPPPWTPVPLSLT</sequence>
<reference evidence="2" key="1">
    <citation type="submission" date="2023-03" db="EMBL/GenBank/DDBJ databases">
        <title>Massive genome expansion in bonnet fungi (Mycena s.s.) driven by repeated elements and novel gene families across ecological guilds.</title>
        <authorList>
            <consortium name="Lawrence Berkeley National Laboratory"/>
            <person name="Harder C.B."/>
            <person name="Miyauchi S."/>
            <person name="Viragh M."/>
            <person name="Kuo A."/>
            <person name="Thoen E."/>
            <person name="Andreopoulos B."/>
            <person name="Lu D."/>
            <person name="Skrede I."/>
            <person name="Drula E."/>
            <person name="Henrissat B."/>
            <person name="Morin E."/>
            <person name="Kohler A."/>
            <person name="Barry K."/>
            <person name="LaButti K."/>
            <person name="Morin E."/>
            <person name="Salamov A."/>
            <person name="Lipzen A."/>
            <person name="Mereny Z."/>
            <person name="Hegedus B."/>
            <person name="Baldrian P."/>
            <person name="Stursova M."/>
            <person name="Weitz H."/>
            <person name="Taylor A."/>
            <person name="Grigoriev I.V."/>
            <person name="Nagy L.G."/>
            <person name="Martin F."/>
            <person name="Kauserud H."/>
        </authorList>
    </citation>
    <scope>NUCLEOTIDE SEQUENCE</scope>
    <source>
        <strain evidence="2">CBHHK188m</strain>
    </source>
</reference>
<evidence type="ECO:0008006" key="4">
    <source>
        <dbReference type="Google" id="ProtNLM"/>
    </source>
</evidence>
<dbReference type="AlphaFoldDB" id="A0AAD7NRA3"/>
<dbReference type="InterPro" id="IPR032675">
    <property type="entry name" value="LRR_dom_sf"/>
</dbReference>
<feature type="region of interest" description="Disordered" evidence="1">
    <location>
        <begin position="478"/>
        <end position="499"/>
    </location>
</feature>
<feature type="compositionally biased region" description="Pro residues" evidence="1">
    <location>
        <begin position="484"/>
        <end position="493"/>
    </location>
</feature>
<protein>
    <recommendedName>
        <fullName evidence="4">F-box domain-containing protein</fullName>
    </recommendedName>
</protein>
<organism evidence="2 3">
    <name type="scientific">Mycena maculata</name>
    <dbReference type="NCBI Taxonomy" id="230809"/>
    <lineage>
        <taxon>Eukaryota</taxon>
        <taxon>Fungi</taxon>
        <taxon>Dikarya</taxon>
        <taxon>Basidiomycota</taxon>
        <taxon>Agaricomycotina</taxon>
        <taxon>Agaricomycetes</taxon>
        <taxon>Agaricomycetidae</taxon>
        <taxon>Agaricales</taxon>
        <taxon>Marasmiineae</taxon>
        <taxon>Mycenaceae</taxon>
        <taxon>Mycena</taxon>
    </lineage>
</organism>
<name>A0AAD7NRA3_9AGAR</name>
<keyword evidence="3" id="KW-1185">Reference proteome</keyword>
<proteinExistence type="predicted"/>
<evidence type="ECO:0000256" key="1">
    <source>
        <dbReference type="SAM" id="MobiDB-lite"/>
    </source>
</evidence>
<dbReference type="SUPFAM" id="SSF52047">
    <property type="entry name" value="RNI-like"/>
    <property type="match status" value="1"/>
</dbReference>
<evidence type="ECO:0000313" key="3">
    <source>
        <dbReference type="Proteomes" id="UP001215280"/>
    </source>
</evidence>
<dbReference type="Proteomes" id="UP001215280">
    <property type="component" value="Unassembled WGS sequence"/>
</dbReference>